<comment type="caution">
    <text evidence="1">The sequence shown here is derived from an EMBL/GenBank/DDBJ whole genome shotgun (WGS) entry which is preliminary data.</text>
</comment>
<accession>A0ABV5QWV3</accession>
<evidence type="ECO:0000313" key="2">
    <source>
        <dbReference type="Proteomes" id="UP001589716"/>
    </source>
</evidence>
<evidence type="ECO:0000313" key="1">
    <source>
        <dbReference type="EMBL" id="MFB9557995.1"/>
    </source>
</evidence>
<protein>
    <submittedName>
        <fullName evidence="1">Uncharacterized protein</fullName>
    </submittedName>
</protein>
<sequence>MSLVVKVFLVDAGGKMQVLGVPDGCGDSAGYESWRTDVWGSDAVRSLGAVILPLLAEGDLYVPPYAVDPFLAECLMLRENQERIVRGTQPVRAVEEHRSGIEERLSNLTDAARRAREVGGGVLVW</sequence>
<reference evidence="1 2" key="1">
    <citation type="submission" date="2024-09" db="EMBL/GenBank/DDBJ databases">
        <authorList>
            <person name="Sun Q."/>
            <person name="Mori K."/>
        </authorList>
    </citation>
    <scope>NUCLEOTIDE SEQUENCE [LARGE SCALE GENOMIC DNA]</scope>
    <source>
        <strain evidence="1 2">JCM 4414</strain>
    </source>
</reference>
<dbReference type="RefSeq" id="WP_345484925.1">
    <property type="nucleotide sequence ID" value="NZ_BAAAWU010000001.1"/>
</dbReference>
<dbReference type="Proteomes" id="UP001589716">
    <property type="component" value="Unassembled WGS sequence"/>
</dbReference>
<gene>
    <name evidence="1" type="ORF">ACFFTP_27895</name>
</gene>
<organism evidence="1 2">
    <name type="scientific">Streptomyces roseoviridis</name>
    <dbReference type="NCBI Taxonomy" id="67361"/>
    <lineage>
        <taxon>Bacteria</taxon>
        <taxon>Bacillati</taxon>
        <taxon>Actinomycetota</taxon>
        <taxon>Actinomycetes</taxon>
        <taxon>Kitasatosporales</taxon>
        <taxon>Streptomycetaceae</taxon>
        <taxon>Streptomyces</taxon>
    </lineage>
</organism>
<keyword evidence="2" id="KW-1185">Reference proteome</keyword>
<proteinExistence type="predicted"/>
<name>A0ABV5QWV3_9ACTN</name>
<dbReference type="EMBL" id="JBHMCT010000019">
    <property type="protein sequence ID" value="MFB9557995.1"/>
    <property type="molecule type" value="Genomic_DNA"/>
</dbReference>